<dbReference type="RefSeq" id="WP_184092204.1">
    <property type="nucleotide sequence ID" value="NZ_JACIJF010000052.1"/>
</dbReference>
<gene>
    <name evidence="11" type="ORF">FHT02_004417</name>
</gene>
<evidence type="ECO:0000256" key="5">
    <source>
        <dbReference type="ARBA" id="ARBA00022519"/>
    </source>
</evidence>
<keyword evidence="4" id="KW-1003">Cell membrane</keyword>
<keyword evidence="3" id="KW-0813">Transport</keyword>
<dbReference type="PROSITE" id="PS52015">
    <property type="entry name" value="TONB_CTD"/>
    <property type="match status" value="1"/>
</dbReference>
<evidence type="ECO:0000256" key="4">
    <source>
        <dbReference type="ARBA" id="ARBA00022475"/>
    </source>
</evidence>
<dbReference type="GO" id="GO:0098797">
    <property type="term" value="C:plasma membrane protein complex"/>
    <property type="evidence" value="ECO:0007669"/>
    <property type="project" value="TreeGrafter"/>
</dbReference>
<protein>
    <submittedName>
        <fullName evidence="11">Protein TonB</fullName>
    </submittedName>
</protein>
<dbReference type="SUPFAM" id="SSF74653">
    <property type="entry name" value="TolA/TonB C-terminal domain"/>
    <property type="match status" value="1"/>
</dbReference>
<comment type="caution">
    <text evidence="11">The sequence shown here is derived from an EMBL/GenBank/DDBJ whole genome shotgun (WGS) entry which is preliminary data.</text>
</comment>
<dbReference type="NCBIfam" id="TIGR01352">
    <property type="entry name" value="tonB_Cterm"/>
    <property type="match status" value="1"/>
</dbReference>
<evidence type="ECO:0000313" key="12">
    <source>
        <dbReference type="Proteomes" id="UP000527143"/>
    </source>
</evidence>
<dbReference type="PANTHER" id="PTHR33446">
    <property type="entry name" value="PROTEIN TONB-RELATED"/>
    <property type="match status" value="1"/>
</dbReference>
<keyword evidence="9" id="KW-0472">Membrane</keyword>
<sequence length="116" mass="12646">MALIFAVLPLDQAAAPDLMKAATPPVLAESSFMVDDDYPAEALRLKQEGSTRVLVPVNKKGKVLGCQVLESSGSPSLDKATCSIFSKLRYKPARDAEGHTVQGDFIRKMNWTLPKR</sequence>
<organism evidence="11 12">
    <name type="scientific">Sphingomonas xinjiangensis</name>
    <dbReference type="NCBI Taxonomy" id="643568"/>
    <lineage>
        <taxon>Bacteria</taxon>
        <taxon>Pseudomonadati</taxon>
        <taxon>Pseudomonadota</taxon>
        <taxon>Alphaproteobacteria</taxon>
        <taxon>Sphingomonadales</taxon>
        <taxon>Sphingomonadaceae</taxon>
        <taxon>Sphingomonas</taxon>
    </lineage>
</organism>
<comment type="subcellular location">
    <subcellularLocation>
        <location evidence="1">Cell inner membrane</location>
        <topology evidence="1">Single-pass membrane protein</topology>
        <orientation evidence="1">Periplasmic side</orientation>
    </subcellularLocation>
</comment>
<reference evidence="11 12" key="1">
    <citation type="submission" date="2020-08" db="EMBL/GenBank/DDBJ databases">
        <title>Genomic Encyclopedia of Type Strains, Phase IV (KMG-IV): sequencing the most valuable type-strain genomes for metagenomic binning, comparative biology and taxonomic classification.</title>
        <authorList>
            <person name="Goeker M."/>
        </authorList>
    </citation>
    <scope>NUCLEOTIDE SEQUENCE [LARGE SCALE GENOMIC DNA]</scope>
    <source>
        <strain evidence="11 12">DSM 26736</strain>
    </source>
</reference>
<keyword evidence="5" id="KW-0997">Cell inner membrane</keyword>
<evidence type="ECO:0000256" key="8">
    <source>
        <dbReference type="ARBA" id="ARBA00022989"/>
    </source>
</evidence>
<feature type="domain" description="TonB C-terminal" evidence="10">
    <location>
        <begin position="23"/>
        <end position="116"/>
    </location>
</feature>
<dbReference type="AlphaFoldDB" id="A0A840YU32"/>
<evidence type="ECO:0000256" key="1">
    <source>
        <dbReference type="ARBA" id="ARBA00004383"/>
    </source>
</evidence>
<evidence type="ECO:0000256" key="3">
    <source>
        <dbReference type="ARBA" id="ARBA00022448"/>
    </source>
</evidence>
<dbReference type="InterPro" id="IPR051045">
    <property type="entry name" value="TonB-dependent_transducer"/>
</dbReference>
<dbReference type="GO" id="GO:0015031">
    <property type="term" value="P:protein transport"/>
    <property type="evidence" value="ECO:0007669"/>
    <property type="project" value="UniProtKB-KW"/>
</dbReference>
<dbReference type="Pfam" id="PF03544">
    <property type="entry name" value="TonB_C"/>
    <property type="match status" value="1"/>
</dbReference>
<keyword evidence="8" id="KW-1133">Transmembrane helix</keyword>
<keyword evidence="6" id="KW-0812">Transmembrane</keyword>
<evidence type="ECO:0000313" key="11">
    <source>
        <dbReference type="EMBL" id="MBB5713147.1"/>
    </source>
</evidence>
<keyword evidence="7" id="KW-0653">Protein transport</keyword>
<dbReference type="GO" id="GO:0055085">
    <property type="term" value="P:transmembrane transport"/>
    <property type="evidence" value="ECO:0007669"/>
    <property type="project" value="InterPro"/>
</dbReference>
<comment type="similarity">
    <text evidence="2">Belongs to the TonB family.</text>
</comment>
<accession>A0A840YU32</accession>
<dbReference type="Gene3D" id="3.30.1150.10">
    <property type="match status" value="1"/>
</dbReference>
<evidence type="ECO:0000256" key="9">
    <source>
        <dbReference type="ARBA" id="ARBA00023136"/>
    </source>
</evidence>
<evidence type="ECO:0000259" key="10">
    <source>
        <dbReference type="PROSITE" id="PS52015"/>
    </source>
</evidence>
<dbReference type="EMBL" id="JACIJF010000052">
    <property type="protein sequence ID" value="MBB5713147.1"/>
    <property type="molecule type" value="Genomic_DNA"/>
</dbReference>
<proteinExistence type="inferred from homology"/>
<dbReference type="InterPro" id="IPR037682">
    <property type="entry name" value="TonB_C"/>
</dbReference>
<evidence type="ECO:0000256" key="6">
    <source>
        <dbReference type="ARBA" id="ARBA00022692"/>
    </source>
</evidence>
<dbReference type="PANTHER" id="PTHR33446:SF2">
    <property type="entry name" value="PROTEIN TONB"/>
    <property type="match status" value="1"/>
</dbReference>
<dbReference type="InterPro" id="IPR006260">
    <property type="entry name" value="TonB/TolA_C"/>
</dbReference>
<evidence type="ECO:0000256" key="7">
    <source>
        <dbReference type="ARBA" id="ARBA00022927"/>
    </source>
</evidence>
<dbReference type="Proteomes" id="UP000527143">
    <property type="component" value="Unassembled WGS sequence"/>
</dbReference>
<evidence type="ECO:0000256" key="2">
    <source>
        <dbReference type="ARBA" id="ARBA00006555"/>
    </source>
</evidence>
<dbReference type="GO" id="GO:0031992">
    <property type="term" value="F:energy transducer activity"/>
    <property type="evidence" value="ECO:0007669"/>
    <property type="project" value="TreeGrafter"/>
</dbReference>
<name>A0A840YU32_9SPHN</name>
<keyword evidence="12" id="KW-1185">Reference proteome</keyword>